<reference evidence="2 3" key="2">
    <citation type="journal article" date="2011" name="Stand. Genomic Sci.">
        <title>Complete genome sequence of Ferroglobus placidus AEDII12DO.</title>
        <authorList>
            <person name="Anderson I."/>
            <person name="Risso C."/>
            <person name="Holmes D."/>
            <person name="Lucas S."/>
            <person name="Copeland A."/>
            <person name="Lapidus A."/>
            <person name="Cheng J.F."/>
            <person name="Bruce D."/>
            <person name="Goodwin L."/>
            <person name="Pitluck S."/>
            <person name="Saunders E."/>
            <person name="Brettin T."/>
            <person name="Detter J.C."/>
            <person name="Han C."/>
            <person name="Tapia R."/>
            <person name="Larimer F."/>
            <person name="Land M."/>
            <person name="Hauser L."/>
            <person name="Woyke T."/>
            <person name="Lovley D."/>
            <person name="Kyrpides N."/>
            <person name="Ivanova N."/>
        </authorList>
    </citation>
    <scope>NUCLEOTIDE SEQUENCE [LARGE SCALE GENOMIC DNA]</scope>
    <source>
        <strain evidence="3">DSM 10642 / AEDII12DO</strain>
    </source>
</reference>
<dbReference type="Proteomes" id="UP000002613">
    <property type="component" value="Chromosome"/>
</dbReference>
<evidence type="ECO:0000256" key="1">
    <source>
        <dbReference type="SAM" id="Phobius"/>
    </source>
</evidence>
<keyword evidence="1" id="KW-1133">Transmembrane helix</keyword>
<evidence type="ECO:0000313" key="3">
    <source>
        <dbReference type="Proteomes" id="UP000002613"/>
    </source>
</evidence>
<accession>D3S300</accession>
<protein>
    <submittedName>
        <fullName evidence="2">Uncharacterized protein</fullName>
    </submittedName>
</protein>
<dbReference type="AlphaFoldDB" id="D3S300"/>
<gene>
    <name evidence="2" type="ordered locus">Ferp_0459</name>
</gene>
<organism evidence="2 3">
    <name type="scientific">Ferroglobus placidus (strain DSM 10642 / AEDII12DO)</name>
    <dbReference type="NCBI Taxonomy" id="589924"/>
    <lineage>
        <taxon>Archaea</taxon>
        <taxon>Methanobacteriati</taxon>
        <taxon>Methanobacteriota</taxon>
        <taxon>Archaeoglobi</taxon>
        <taxon>Archaeoglobales</taxon>
        <taxon>Archaeoglobaceae</taxon>
        <taxon>Ferroglobus</taxon>
    </lineage>
</organism>
<keyword evidence="3" id="KW-1185">Reference proteome</keyword>
<sequence length="100" mass="10393">MRVKAVVVGTLLAMALIQPALAQTMTVSYLASALRAVGSALFGLALLWGAAKIMASGGDQRMLEEGKNVIKNAIIGYILIILASFIAVGSLNLDPLVIIP</sequence>
<dbReference type="GeneID" id="8777958"/>
<keyword evidence="1" id="KW-0812">Transmembrane</keyword>
<dbReference type="Pfam" id="PF18895">
    <property type="entry name" value="T4SS_pilin"/>
    <property type="match status" value="1"/>
</dbReference>
<dbReference type="STRING" id="589924.Ferp_0459"/>
<dbReference type="InterPro" id="IPR043993">
    <property type="entry name" value="T4SS_pilin"/>
</dbReference>
<name>D3S300_FERPA</name>
<dbReference type="RefSeq" id="WP_012964979.1">
    <property type="nucleotide sequence ID" value="NC_013849.1"/>
</dbReference>
<feature type="transmembrane region" description="Helical" evidence="1">
    <location>
        <begin position="32"/>
        <end position="51"/>
    </location>
</feature>
<keyword evidence="1" id="KW-0472">Membrane</keyword>
<feature type="transmembrane region" description="Helical" evidence="1">
    <location>
        <begin position="72"/>
        <end position="93"/>
    </location>
</feature>
<proteinExistence type="predicted"/>
<dbReference type="HOGENOM" id="CLU_2299227_0_0_2"/>
<dbReference type="PaxDb" id="589924-Ferp_0459"/>
<evidence type="ECO:0000313" key="2">
    <source>
        <dbReference type="EMBL" id="ADC64633.1"/>
    </source>
</evidence>
<dbReference type="KEGG" id="fpl:Ferp_0459"/>
<reference evidence="3" key="1">
    <citation type="submission" date="2010-02" db="EMBL/GenBank/DDBJ databases">
        <title>Complete sequence of Ferroglobus placidus DSM 10642.</title>
        <authorList>
            <consortium name="US DOE Joint Genome Institute"/>
            <person name="Lucas S."/>
            <person name="Copeland A."/>
            <person name="Lapidus A."/>
            <person name="Cheng J.-F."/>
            <person name="Bruce D."/>
            <person name="Goodwin L."/>
            <person name="Pitluck S."/>
            <person name="Saunders E."/>
            <person name="Brettin T."/>
            <person name="Detter J.C."/>
            <person name="Han C."/>
            <person name="Tapia R."/>
            <person name="Larimer F."/>
            <person name="Land M."/>
            <person name="Hauser L."/>
            <person name="Kyrpides N."/>
            <person name="Ivanova N."/>
            <person name="Holmes D."/>
            <person name="Lovley D."/>
            <person name="Kyrpides N."/>
            <person name="Anderson I.J."/>
            <person name="Woyke T."/>
        </authorList>
    </citation>
    <scope>NUCLEOTIDE SEQUENCE [LARGE SCALE GENOMIC DNA]</scope>
    <source>
        <strain evidence="3">DSM 10642 / AEDII12DO</strain>
    </source>
</reference>
<dbReference type="EMBL" id="CP001899">
    <property type="protein sequence ID" value="ADC64633.1"/>
    <property type="molecule type" value="Genomic_DNA"/>
</dbReference>